<gene>
    <name evidence="3" type="primary">LOC102193884</name>
</gene>
<proteinExistence type="predicted"/>
<dbReference type="AlphaFoldDB" id="A0A9Y3VQG3"/>
<dbReference type="InterPro" id="IPR011029">
    <property type="entry name" value="DEATH-like_dom_sf"/>
</dbReference>
<dbReference type="SUPFAM" id="SSF47986">
    <property type="entry name" value="DEATH domain"/>
    <property type="match status" value="1"/>
</dbReference>
<reference evidence="3" key="1">
    <citation type="submission" date="2025-08" db="UniProtKB">
        <authorList>
            <consortium name="RefSeq"/>
        </authorList>
    </citation>
    <scope>IDENTIFICATION</scope>
</reference>
<dbReference type="Proteomes" id="UP000695023">
    <property type="component" value="Unplaced"/>
</dbReference>
<dbReference type="SMART" id="SM01289">
    <property type="entry name" value="PYRIN"/>
    <property type="match status" value="1"/>
</dbReference>
<protein>
    <submittedName>
        <fullName evidence="3">NACHT, LRR and PYD domains-containing protein 10-like</fullName>
    </submittedName>
</protein>
<name>A0A9Y3VQG3_9CICH</name>
<dbReference type="GeneID" id="102193884"/>
<dbReference type="Gene3D" id="1.10.533.10">
    <property type="entry name" value="Death Domain, Fas"/>
    <property type="match status" value="1"/>
</dbReference>
<dbReference type="PROSITE" id="PS50824">
    <property type="entry name" value="DAPIN"/>
    <property type="match status" value="1"/>
</dbReference>
<keyword evidence="2" id="KW-1185">Reference proteome</keyword>
<dbReference type="RefSeq" id="XP_005744648.1">
    <property type="nucleotide sequence ID" value="XM_005744591.2"/>
</dbReference>
<accession>A0A9Y3VQG3</accession>
<organism evidence="2 3">
    <name type="scientific">Pundamilia nyererei</name>
    <dbReference type="NCBI Taxonomy" id="303518"/>
    <lineage>
        <taxon>Eukaryota</taxon>
        <taxon>Metazoa</taxon>
        <taxon>Chordata</taxon>
        <taxon>Craniata</taxon>
        <taxon>Vertebrata</taxon>
        <taxon>Euteleostomi</taxon>
        <taxon>Actinopterygii</taxon>
        <taxon>Neopterygii</taxon>
        <taxon>Teleostei</taxon>
        <taxon>Neoteleostei</taxon>
        <taxon>Acanthomorphata</taxon>
        <taxon>Ovalentaria</taxon>
        <taxon>Cichlomorphae</taxon>
        <taxon>Cichliformes</taxon>
        <taxon>Cichlidae</taxon>
        <taxon>African cichlids</taxon>
        <taxon>Pseudocrenilabrinae</taxon>
        <taxon>Haplochromini</taxon>
        <taxon>Pundamilia</taxon>
    </lineage>
</organism>
<feature type="domain" description="Pyrin" evidence="1">
    <location>
        <begin position="1"/>
        <end position="89"/>
    </location>
</feature>
<sequence>MLVPELLLEKLQDLTNDEYKHFKWYLAMKIVDSCKPIPKGKLEGQDRMDTVSCMIDSYGEARAVKVSVAILRKMNVNNIADDLEGKFEAVEGRAAASSGSSTLNPTAGATMLAQQRGVVIAPTVTGGSTAPMNINFYQK</sequence>
<evidence type="ECO:0000313" key="3">
    <source>
        <dbReference type="RefSeq" id="XP_005744648.1"/>
    </source>
</evidence>
<evidence type="ECO:0000259" key="1">
    <source>
        <dbReference type="PROSITE" id="PS50824"/>
    </source>
</evidence>
<evidence type="ECO:0000313" key="2">
    <source>
        <dbReference type="Proteomes" id="UP000695023"/>
    </source>
</evidence>
<dbReference type="CDD" id="cd08321">
    <property type="entry name" value="Pyrin_ASC-like"/>
    <property type="match status" value="1"/>
</dbReference>
<dbReference type="Pfam" id="PF02758">
    <property type="entry name" value="PYRIN"/>
    <property type="match status" value="1"/>
</dbReference>
<dbReference type="InterPro" id="IPR004020">
    <property type="entry name" value="DAPIN"/>
</dbReference>